<organism evidence="9">
    <name type="scientific">marine sediment metagenome</name>
    <dbReference type="NCBI Taxonomy" id="412755"/>
    <lineage>
        <taxon>unclassified sequences</taxon>
        <taxon>metagenomes</taxon>
        <taxon>ecological metagenomes</taxon>
    </lineage>
</organism>
<keyword evidence="6 7" id="KW-0472">Membrane</keyword>
<keyword evidence="5 7" id="KW-1133">Transmembrane helix</keyword>
<feature type="transmembrane region" description="Helical" evidence="7">
    <location>
        <begin position="84"/>
        <end position="110"/>
    </location>
</feature>
<feature type="transmembrane region" description="Helical" evidence="7">
    <location>
        <begin position="122"/>
        <end position="140"/>
    </location>
</feature>
<dbReference type="PANTHER" id="PTHR43386">
    <property type="entry name" value="OLIGOPEPTIDE TRANSPORT SYSTEM PERMEASE PROTEIN APPC"/>
    <property type="match status" value="1"/>
</dbReference>
<dbReference type="Pfam" id="PF00528">
    <property type="entry name" value="BPD_transp_1"/>
    <property type="match status" value="1"/>
</dbReference>
<accession>A0A0F9STC4</accession>
<dbReference type="InterPro" id="IPR035906">
    <property type="entry name" value="MetI-like_sf"/>
</dbReference>
<comment type="caution">
    <text evidence="9">The sequence shown here is derived from an EMBL/GenBank/DDBJ whole genome shotgun (WGS) entry which is preliminary data.</text>
</comment>
<evidence type="ECO:0000256" key="4">
    <source>
        <dbReference type="ARBA" id="ARBA00022692"/>
    </source>
</evidence>
<evidence type="ECO:0000313" key="9">
    <source>
        <dbReference type="EMBL" id="KKN32433.1"/>
    </source>
</evidence>
<reference evidence="9" key="1">
    <citation type="journal article" date="2015" name="Nature">
        <title>Complex archaea that bridge the gap between prokaryotes and eukaryotes.</title>
        <authorList>
            <person name="Spang A."/>
            <person name="Saw J.H."/>
            <person name="Jorgensen S.L."/>
            <person name="Zaremba-Niedzwiedzka K."/>
            <person name="Martijn J."/>
            <person name="Lind A.E."/>
            <person name="van Eijk R."/>
            <person name="Schleper C."/>
            <person name="Guy L."/>
            <person name="Ettema T.J."/>
        </authorList>
    </citation>
    <scope>NUCLEOTIDE SEQUENCE</scope>
</reference>
<dbReference type="PANTHER" id="PTHR43386:SF1">
    <property type="entry name" value="D,D-DIPEPTIDE TRANSPORT SYSTEM PERMEASE PROTEIN DDPC-RELATED"/>
    <property type="match status" value="1"/>
</dbReference>
<keyword evidence="2" id="KW-0813">Transport</keyword>
<comment type="subcellular location">
    <subcellularLocation>
        <location evidence="1">Cell membrane</location>
        <topology evidence="1">Multi-pass membrane protein</topology>
    </subcellularLocation>
</comment>
<dbReference type="Gene3D" id="1.10.3720.10">
    <property type="entry name" value="MetI-like"/>
    <property type="match status" value="1"/>
</dbReference>
<protein>
    <recommendedName>
        <fullName evidence="8">ABC transmembrane type-1 domain-containing protein</fullName>
    </recommendedName>
</protein>
<name>A0A0F9STC4_9ZZZZ</name>
<evidence type="ECO:0000256" key="6">
    <source>
        <dbReference type="ARBA" id="ARBA00023136"/>
    </source>
</evidence>
<feature type="domain" description="ABC transmembrane type-1" evidence="8">
    <location>
        <begin position="80"/>
        <end position="268"/>
    </location>
</feature>
<evidence type="ECO:0000256" key="5">
    <source>
        <dbReference type="ARBA" id="ARBA00022989"/>
    </source>
</evidence>
<evidence type="ECO:0000256" key="2">
    <source>
        <dbReference type="ARBA" id="ARBA00022448"/>
    </source>
</evidence>
<proteinExistence type="predicted"/>
<keyword evidence="4 7" id="KW-0812">Transmembrane</keyword>
<feature type="transmembrane region" description="Helical" evidence="7">
    <location>
        <begin position="246"/>
        <end position="267"/>
    </location>
</feature>
<dbReference type="GO" id="GO:0005886">
    <property type="term" value="C:plasma membrane"/>
    <property type="evidence" value="ECO:0007669"/>
    <property type="project" value="UniProtKB-SubCell"/>
</dbReference>
<dbReference type="PROSITE" id="PS51257">
    <property type="entry name" value="PROKAR_LIPOPROTEIN"/>
    <property type="match status" value="1"/>
</dbReference>
<feature type="transmembrane region" description="Helical" evidence="7">
    <location>
        <begin position="21"/>
        <end position="41"/>
    </location>
</feature>
<dbReference type="EMBL" id="LAZR01002253">
    <property type="protein sequence ID" value="KKN32433.1"/>
    <property type="molecule type" value="Genomic_DNA"/>
</dbReference>
<evidence type="ECO:0000256" key="1">
    <source>
        <dbReference type="ARBA" id="ARBA00004651"/>
    </source>
</evidence>
<dbReference type="InterPro" id="IPR000515">
    <property type="entry name" value="MetI-like"/>
</dbReference>
<evidence type="ECO:0000256" key="7">
    <source>
        <dbReference type="SAM" id="Phobius"/>
    </source>
</evidence>
<dbReference type="CDD" id="cd06261">
    <property type="entry name" value="TM_PBP2"/>
    <property type="match status" value="1"/>
</dbReference>
<dbReference type="GO" id="GO:0055085">
    <property type="term" value="P:transmembrane transport"/>
    <property type="evidence" value="ECO:0007669"/>
    <property type="project" value="InterPro"/>
</dbReference>
<evidence type="ECO:0000256" key="3">
    <source>
        <dbReference type="ARBA" id="ARBA00022475"/>
    </source>
</evidence>
<dbReference type="InterPro" id="IPR050366">
    <property type="entry name" value="BP-dependent_transpt_permease"/>
</dbReference>
<evidence type="ECO:0000259" key="8">
    <source>
        <dbReference type="PROSITE" id="PS50928"/>
    </source>
</evidence>
<dbReference type="SUPFAM" id="SSF161098">
    <property type="entry name" value="MetI-like"/>
    <property type="match status" value="1"/>
</dbReference>
<keyword evidence="3" id="KW-1003">Cell membrane</keyword>
<gene>
    <name evidence="9" type="ORF">LCGC14_0813910</name>
</gene>
<dbReference type="PROSITE" id="PS50928">
    <property type="entry name" value="ABC_TM1"/>
    <property type="match status" value="1"/>
</dbReference>
<dbReference type="AlphaFoldDB" id="A0A0F9STC4"/>
<sequence length="281" mass="29651">MANSRSRFTLARKLLSNPSGAIGLVLLACVIFTAAFASVFFPNDPFDMVGLPFQPPFEGEFFLGTDMLGRDIAAGIAYGARISLLVGVVATVVIVVLGTVVGALAGYFGGWVDTTAMRITEFFQTIPTFIGAIVIVAVLGPTLPNVIGAIAIVSWAPLARLVRAEVRNVKSREFVEACVALGMNDLRILAVQILPNVLTTIVVAGSLMVATAILFEAGLSFLGLGDPNIMSWGFMIGAGRSAIRSAWWMVTMPGLAVLLTVLAINLVGDALNEALNPRAKR</sequence>